<feature type="compositionally biased region" description="Low complexity" evidence="1">
    <location>
        <begin position="24"/>
        <end position="34"/>
    </location>
</feature>
<feature type="region of interest" description="Disordered" evidence="1">
    <location>
        <begin position="1"/>
        <end position="43"/>
    </location>
</feature>
<feature type="compositionally biased region" description="Low complexity" evidence="1">
    <location>
        <begin position="97"/>
        <end position="112"/>
    </location>
</feature>
<keyword evidence="3" id="KW-1185">Reference proteome</keyword>
<feature type="region of interest" description="Disordered" evidence="1">
    <location>
        <begin position="126"/>
        <end position="236"/>
    </location>
</feature>
<dbReference type="EMBL" id="FPAT01000001">
    <property type="protein sequence ID" value="SFT37150.1"/>
    <property type="molecule type" value="Genomic_DNA"/>
</dbReference>
<organism evidence="2 3">
    <name type="scientific">Actinopolyspora righensis</name>
    <dbReference type="NCBI Taxonomy" id="995060"/>
    <lineage>
        <taxon>Bacteria</taxon>
        <taxon>Bacillati</taxon>
        <taxon>Actinomycetota</taxon>
        <taxon>Actinomycetes</taxon>
        <taxon>Actinopolysporales</taxon>
        <taxon>Actinopolysporaceae</taxon>
        <taxon>Actinopolyspora</taxon>
        <taxon>Actinopolyspora alba group</taxon>
    </lineage>
</organism>
<feature type="compositionally biased region" description="Pro residues" evidence="1">
    <location>
        <begin position="137"/>
        <end position="151"/>
    </location>
</feature>
<evidence type="ECO:0000313" key="3">
    <source>
        <dbReference type="Proteomes" id="UP000199165"/>
    </source>
</evidence>
<name>A0A1I6XFS9_9ACTN</name>
<feature type="region of interest" description="Disordered" evidence="1">
    <location>
        <begin position="55"/>
        <end position="75"/>
    </location>
</feature>
<feature type="region of interest" description="Disordered" evidence="1">
    <location>
        <begin position="90"/>
        <end position="113"/>
    </location>
</feature>
<accession>A0A1I6XFS9</accession>
<feature type="compositionally biased region" description="Low complexity" evidence="1">
    <location>
        <begin position="185"/>
        <end position="194"/>
    </location>
</feature>
<dbReference type="Proteomes" id="UP000199165">
    <property type="component" value="Unassembled WGS sequence"/>
</dbReference>
<dbReference type="STRING" id="995060.SAMN04487904_101559"/>
<protein>
    <submittedName>
        <fullName evidence="2">Uncharacterized protein</fullName>
    </submittedName>
</protein>
<feature type="compositionally biased region" description="Polar residues" evidence="1">
    <location>
        <begin position="160"/>
        <end position="169"/>
    </location>
</feature>
<dbReference type="AlphaFoldDB" id="A0A1I6XFS9"/>
<sequence length="236" mass="25077">MPPGKTSAANSHRRPPAEPPAGPAPDSAPASDAAPRWRSWPSRCTAGRTASVCASHWKTPPARSPPPSRANPAPTWCTKPCPPRAHCCARRPNRTWSNSPRWPAPAASRPGRCWCSTPPARCPGPRGCAIPRSPAAPSSPSPADGPKPSSTPSPWDWKTSVATTRSSVNAPKPWCRAISSPPPTTAAAWGTWSPGPSPNRPTRNRSNCCATTDSPNWPTTYEPRSAWSPKPLMRCG</sequence>
<feature type="compositionally biased region" description="Polar residues" evidence="1">
    <location>
        <begin position="200"/>
        <end position="219"/>
    </location>
</feature>
<reference evidence="3" key="1">
    <citation type="submission" date="2016-10" db="EMBL/GenBank/DDBJ databases">
        <authorList>
            <person name="Varghese N."/>
            <person name="Submissions S."/>
        </authorList>
    </citation>
    <scope>NUCLEOTIDE SEQUENCE [LARGE SCALE GENOMIC DNA]</scope>
    <source>
        <strain evidence="3">DSM 45501</strain>
    </source>
</reference>
<evidence type="ECO:0000256" key="1">
    <source>
        <dbReference type="SAM" id="MobiDB-lite"/>
    </source>
</evidence>
<gene>
    <name evidence="2" type="ORF">SAMN04487904_101559</name>
</gene>
<evidence type="ECO:0000313" key="2">
    <source>
        <dbReference type="EMBL" id="SFT37150.1"/>
    </source>
</evidence>
<proteinExistence type="predicted"/>